<name>A0A3S2V8G1_9HYPH</name>
<keyword evidence="3" id="KW-1185">Reference proteome</keyword>
<evidence type="ECO:0000313" key="3">
    <source>
        <dbReference type="Proteomes" id="UP000286997"/>
    </source>
</evidence>
<protein>
    <submittedName>
        <fullName evidence="2">Alpha-E domain-containing protein</fullName>
    </submittedName>
</protein>
<organism evidence="2 3">
    <name type="scientific">Methylobacterium oryzihabitans</name>
    <dbReference type="NCBI Taxonomy" id="2499852"/>
    <lineage>
        <taxon>Bacteria</taxon>
        <taxon>Pseudomonadati</taxon>
        <taxon>Pseudomonadota</taxon>
        <taxon>Alphaproteobacteria</taxon>
        <taxon>Hyphomicrobiales</taxon>
        <taxon>Methylobacteriaceae</taxon>
        <taxon>Methylobacterium</taxon>
    </lineage>
</organism>
<dbReference type="PANTHER" id="PTHR34595">
    <property type="entry name" value="BLR5612 PROTEIN"/>
    <property type="match status" value="1"/>
</dbReference>
<reference evidence="2 3" key="1">
    <citation type="submission" date="2019-01" db="EMBL/GenBank/DDBJ databases">
        <authorList>
            <person name="Chen W.-M."/>
        </authorList>
    </citation>
    <scope>NUCLEOTIDE SEQUENCE [LARGE SCALE GENOMIC DNA]</scope>
    <source>
        <strain evidence="2 3">TER-1</strain>
    </source>
</reference>
<dbReference type="PANTHER" id="PTHR34595:SF7">
    <property type="entry name" value="SLL1039 PROTEIN"/>
    <property type="match status" value="1"/>
</dbReference>
<comment type="caution">
    <text evidence="2">The sequence shown here is derived from an EMBL/GenBank/DDBJ whole genome shotgun (WGS) entry which is preliminary data.</text>
</comment>
<dbReference type="Pfam" id="PF04168">
    <property type="entry name" value="Alpha-E"/>
    <property type="match status" value="1"/>
</dbReference>
<dbReference type="Proteomes" id="UP000286997">
    <property type="component" value="Unassembled WGS sequence"/>
</dbReference>
<feature type="domain" description="DUF403" evidence="1">
    <location>
        <begin position="1"/>
        <end position="313"/>
    </location>
</feature>
<sequence length="314" mass="35851">MLSRTADNLYWLSRYTERADFVARLLDAALRLSALPANYAGGEASEWASALASAADGEVFRQHYDSVNEHTVRDFLAFSPHNPSSIRSCIQTARENARSVRTALTVEMWEAINEAWLHLRSYEGRDLSREEFARFLDWVKGVSLAFDGSAYRTMLRNDAYWFTRLGVAIERADNTARILDVKYHVLLPETERVGGSLDYFQWTTILREVSALTAYHWVYRESVKPWLVADLLILNREMPRSLANCYEMLVRHLDLIADAYGRRGPSQRVASNLLAQLDGQSIEEIFSTGLHEFIQGFIAENNRLGAAIIEQYLC</sequence>
<proteinExistence type="predicted"/>
<evidence type="ECO:0000313" key="2">
    <source>
        <dbReference type="EMBL" id="RVU16406.1"/>
    </source>
</evidence>
<evidence type="ECO:0000259" key="1">
    <source>
        <dbReference type="Pfam" id="PF04168"/>
    </source>
</evidence>
<dbReference type="OrthoDB" id="9803532at2"/>
<gene>
    <name evidence="2" type="ORF">EOE48_17110</name>
</gene>
<dbReference type="InterPro" id="IPR051680">
    <property type="entry name" value="ATP-dep_Glu-Cys_Ligase-2"/>
</dbReference>
<dbReference type="InterPro" id="IPR007296">
    <property type="entry name" value="DUF403"/>
</dbReference>
<accession>A0A3S2V8G1</accession>
<dbReference type="AlphaFoldDB" id="A0A3S2V8G1"/>
<dbReference type="RefSeq" id="WP_127731302.1">
    <property type="nucleotide sequence ID" value="NZ_SACP01000016.1"/>
</dbReference>
<dbReference type="EMBL" id="SACP01000016">
    <property type="protein sequence ID" value="RVU16406.1"/>
    <property type="molecule type" value="Genomic_DNA"/>
</dbReference>